<gene>
    <name evidence="1" type="ORF">NO1_0577</name>
</gene>
<comment type="caution">
    <text evidence="1">The sequence shown here is derived from an EMBL/GenBank/DDBJ whole genome shotgun (WGS) entry which is preliminary data.</text>
</comment>
<proteinExistence type="predicted"/>
<reference evidence="1 2" key="1">
    <citation type="journal article" date="2019" name="ISME J.">
        <title>Genome analyses of uncultured TG2/ZB3 bacteria in 'Margulisbacteria' specifically attached to ectosymbiotic spirochetes of protists in the termite gut.</title>
        <authorList>
            <person name="Utami Y.D."/>
            <person name="Kuwahara H."/>
            <person name="Igai K."/>
            <person name="Murakami T."/>
            <person name="Sugaya K."/>
            <person name="Morikawa T."/>
            <person name="Nagura Y."/>
            <person name="Yuki M."/>
            <person name="Deevong P."/>
            <person name="Inoue T."/>
            <person name="Kihara K."/>
            <person name="Lo N."/>
            <person name="Yamada A."/>
            <person name="Ohkuma M."/>
            <person name="Hongoh Y."/>
        </authorList>
    </citation>
    <scope>NUCLEOTIDE SEQUENCE [LARGE SCALE GENOMIC DNA]</scope>
    <source>
        <strain evidence="1">NkOx7-01</strain>
    </source>
</reference>
<dbReference type="SUPFAM" id="SSF110849">
    <property type="entry name" value="ParB/Sulfiredoxin"/>
    <property type="match status" value="1"/>
</dbReference>
<evidence type="ECO:0000313" key="2">
    <source>
        <dbReference type="Proteomes" id="UP000269352"/>
    </source>
</evidence>
<dbReference type="AlphaFoldDB" id="A0A388T944"/>
<dbReference type="EMBL" id="BGZN01000006">
    <property type="protein sequence ID" value="GBR73147.1"/>
    <property type="molecule type" value="Genomic_DNA"/>
</dbReference>
<protein>
    <recommendedName>
        <fullName evidence="3">ParB/Sulfiredoxin domain-containing protein</fullName>
    </recommendedName>
</protein>
<evidence type="ECO:0008006" key="3">
    <source>
        <dbReference type="Google" id="ProtNLM"/>
    </source>
</evidence>
<accession>A0A388T944</accession>
<evidence type="ECO:0000313" key="1">
    <source>
        <dbReference type="EMBL" id="GBR73147.1"/>
    </source>
</evidence>
<dbReference type="Proteomes" id="UP000269352">
    <property type="component" value="Unassembled WGS sequence"/>
</dbReference>
<keyword evidence="2" id="KW-1185">Reference proteome</keyword>
<name>A0A388T944_TERA1</name>
<sequence>MSFPVYVWNDGKDNFCLDGHGRLNALKELENEGYELSSLPVVYISADSETEAKKKLLLINSHYGKITQKGLDNFAPNIDLDPFMDFDVSGVMDKSFCGYEVKSELSFPVIIAETVEDYAKIELLKKKYKIKNDEKLIKTIINKELQT</sequence>
<organism evidence="1 2">
    <name type="scientific">Termititenax aidoneus</name>
    <dbReference type="NCBI Taxonomy" id="2218524"/>
    <lineage>
        <taxon>Bacteria</taxon>
        <taxon>Bacillati</taxon>
        <taxon>Candidatus Margulisiibacteriota</taxon>
        <taxon>Candidatus Termititenacia</taxon>
        <taxon>Candidatus Termititenacales</taxon>
        <taxon>Candidatus Termititenacaceae</taxon>
        <taxon>Candidatus Termititenax</taxon>
    </lineage>
</organism>
<dbReference type="InterPro" id="IPR036086">
    <property type="entry name" value="ParB/Sulfiredoxin_sf"/>
</dbReference>